<dbReference type="Pfam" id="PF22098">
    <property type="entry name" value="DUF6942"/>
    <property type="match status" value="1"/>
</dbReference>
<proteinExistence type="predicted"/>
<protein>
    <submittedName>
        <fullName evidence="1">Uncharacterized protein</fullName>
    </submittedName>
</protein>
<reference evidence="1 2" key="1">
    <citation type="submission" date="2018-12" db="EMBL/GenBank/DDBJ databases">
        <authorList>
            <person name="Yu L."/>
        </authorList>
    </citation>
    <scope>NUCLEOTIDE SEQUENCE [LARGE SCALE GENOMIC DNA]</scope>
    <source>
        <strain evidence="1 2">HAW-EB5</strain>
    </source>
</reference>
<dbReference type="Proteomes" id="UP000282060">
    <property type="component" value="Unassembled WGS sequence"/>
</dbReference>
<accession>A0A431VT83</accession>
<dbReference type="AlphaFoldDB" id="A0A431VT83"/>
<gene>
    <name evidence="1" type="ORF">EKG39_22065</name>
</gene>
<organism evidence="1 2">
    <name type="scientific">Shewanella atlantica</name>
    <dbReference type="NCBI Taxonomy" id="271099"/>
    <lineage>
        <taxon>Bacteria</taxon>
        <taxon>Pseudomonadati</taxon>
        <taxon>Pseudomonadota</taxon>
        <taxon>Gammaproteobacteria</taxon>
        <taxon>Alteromonadales</taxon>
        <taxon>Shewanellaceae</taxon>
        <taxon>Shewanella</taxon>
    </lineage>
</organism>
<evidence type="ECO:0000313" key="1">
    <source>
        <dbReference type="EMBL" id="RTR26313.1"/>
    </source>
</evidence>
<dbReference type="EMBL" id="RXNV01000022">
    <property type="protein sequence ID" value="RTR26313.1"/>
    <property type="molecule type" value="Genomic_DNA"/>
</dbReference>
<name>A0A431VT83_9GAMM</name>
<dbReference type="OrthoDB" id="6077837at2"/>
<dbReference type="RefSeq" id="WP_126508142.1">
    <property type="nucleotide sequence ID" value="NZ_RXNV01000022.1"/>
</dbReference>
<sequence length="159" mass="18043">MCVSSTIKSLGSPGAKFCFYLPSAPIIPENWHHGAPDAVSQIIETNGNHWRKILTIMAKITAPDDNWKIYRDTQLLKRDEQILIDNLKLSSHAEWHFIVGGVSQKQLESETNEQAFSTLDNAGKLLSDGSQIFKVPYLDYRQYPNKLIKLTREQLSQSL</sequence>
<evidence type="ECO:0000313" key="2">
    <source>
        <dbReference type="Proteomes" id="UP000282060"/>
    </source>
</evidence>
<keyword evidence="2" id="KW-1185">Reference proteome</keyword>
<dbReference type="InterPro" id="IPR054222">
    <property type="entry name" value="DUF6942"/>
</dbReference>
<comment type="caution">
    <text evidence="1">The sequence shown here is derived from an EMBL/GenBank/DDBJ whole genome shotgun (WGS) entry which is preliminary data.</text>
</comment>